<feature type="compositionally biased region" description="Low complexity" evidence="1">
    <location>
        <begin position="73"/>
        <end position="86"/>
    </location>
</feature>
<evidence type="ECO:0000313" key="3">
    <source>
        <dbReference type="RefSeq" id="XP_014677817.1"/>
    </source>
</evidence>
<dbReference type="GeneID" id="106817644"/>
<protein>
    <submittedName>
        <fullName evidence="3">YTH domain-containing protein 1-like</fullName>
    </submittedName>
</protein>
<feature type="compositionally biased region" description="Basic residues" evidence="1">
    <location>
        <begin position="95"/>
        <end position="106"/>
    </location>
</feature>
<dbReference type="RefSeq" id="XP_014677817.1">
    <property type="nucleotide sequence ID" value="XM_014822331.1"/>
</dbReference>
<proteinExistence type="predicted"/>
<feature type="region of interest" description="Disordered" evidence="1">
    <location>
        <begin position="72"/>
        <end position="115"/>
    </location>
</feature>
<gene>
    <name evidence="3" type="primary">LOC106817644</name>
</gene>
<feature type="compositionally biased region" description="Basic and acidic residues" evidence="1">
    <location>
        <begin position="147"/>
        <end position="169"/>
    </location>
</feature>
<sequence>MTDVERTYTSTLVLFLQKPVNLPFLAECPGSGCPAWRREQERRNAVPSFVSVYEIAPDVSAIGVLGEAKRRGSLTSLSSSGSSSDGESGEGEGGRRRRREKKRRGKGGGDGEGKPVCRVELEIVPSFNLEGDVIVYETGKPTSMGKPESREGGATEEVDGKASIEKVDGESNGGNSHGRLQSEESATQDGIEVADGRGVGEHVARILLKEEASKDNEEEVKKEGEKPEREKIKEEEHEESKKKDEKEKKKEEGREGEKKRSPPSPSPCDLHL</sequence>
<dbReference type="Proteomes" id="UP000695022">
    <property type="component" value="Unplaced"/>
</dbReference>
<reference evidence="3" key="1">
    <citation type="submission" date="2025-08" db="UniProtKB">
        <authorList>
            <consortium name="RefSeq"/>
        </authorList>
    </citation>
    <scope>IDENTIFICATION</scope>
</reference>
<accession>A0ABM1F046</accession>
<feature type="compositionally biased region" description="Basic and acidic residues" evidence="1">
    <location>
        <begin position="194"/>
        <end position="260"/>
    </location>
</feature>
<feature type="region of interest" description="Disordered" evidence="1">
    <location>
        <begin position="138"/>
        <end position="272"/>
    </location>
</feature>
<evidence type="ECO:0000256" key="1">
    <source>
        <dbReference type="SAM" id="MobiDB-lite"/>
    </source>
</evidence>
<evidence type="ECO:0000313" key="2">
    <source>
        <dbReference type="Proteomes" id="UP000695022"/>
    </source>
</evidence>
<feature type="non-terminal residue" evidence="3">
    <location>
        <position position="272"/>
    </location>
</feature>
<name>A0ABM1F046_PRICU</name>
<organism evidence="2 3">
    <name type="scientific">Priapulus caudatus</name>
    <name type="common">Priapulid worm</name>
    <dbReference type="NCBI Taxonomy" id="37621"/>
    <lineage>
        <taxon>Eukaryota</taxon>
        <taxon>Metazoa</taxon>
        <taxon>Ecdysozoa</taxon>
        <taxon>Scalidophora</taxon>
        <taxon>Priapulida</taxon>
        <taxon>Priapulimorpha</taxon>
        <taxon>Priapulimorphida</taxon>
        <taxon>Priapulidae</taxon>
        <taxon>Priapulus</taxon>
    </lineage>
</organism>
<keyword evidence="2" id="KW-1185">Reference proteome</keyword>